<comment type="subcellular location">
    <subcellularLocation>
        <location evidence="9">Membrane</location>
        <topology evidence="9">Multi-pass membrane protein</topology>
    </subcellularLocation>
    <subcellularLocation>
        <location evidence="1">Mitochondrion inner membrane</location>
        <topology evidence="1">Multi-pass membrane protein</topology>
    </subcellularLocation>
</comment>
<dbReference type="OMA" id="FPMAIFM"/>
<feature type="transmembrane region" description="Helical" evidence="11">
    <location>
        <begin position="261"/>
        <end position="282"/>
    </location>
</feature>
<evidence type="ECO:0000256" key="5">
    <source>
        <dbReference type="ARBA" id="ARBA00022946"/>
    </source>
</evidence>
<dbReference type="STRING" id="34506.A0A090L8S2"/>
<evidence type="ECO:0000256" key="6">
    <source>
        <dbReference type="ARBA" id="ARBA00022989"/>
    </source>
</evidence>
<name>A0A090L8S2_STRRB</name>
<organism evidence="13">
    <name type="scientific">Strongyloides ratti</name>
    <name type="common">Parasitic roundworm</name>
    <dbReference type="NCBI Taxonomy" id="34506"/>
    <lineage>
        <taxon>Eukaryota</taxon>
        <taxon>Metazoa</taxon>
        <taxon>Ecdysozoa</taxon>
        <taxon>Nematoda</taxon>
        <taxon>Chromadorea</taxon>
        <taxon>Rhabditida</taxon>
        <taxon>Tylenchina</taxon>
        <taxon>Panagrolaimomorpha</taxon>
        <taxon>Strongyloidoidea</taxon>
        <taxon>Strongyloididae</taxon>
        <taxon>Strongyloides</taxon>
    </lineage>
</organism>
<gene>
    <name evidence="13 15 16" type="ORF">SRAE_2000083100</name>
</gene>
<keyword evidence="6 11" id="KW-1133">Transmembrane helix</keyword>
<dbReference type="PANTHER" id="PTHR12428:SF66">
    <property type="entry name" value="MITOCHONDRIAL INNER MEMBRANE PROTEIN OXA1L"/>
    <property type="match status" value="1"/>
</dbReference>
<dbReference type="InterPro" id="IPR028055">
    <property type="entry name" value="YidC/Oxa/ALB_C"/>
</dbReference>
<keyword evidence="7" id="KW-0496">Mitochondrion</keyword>
<evidence type="ECO:0000256" key="9">
    <source>
        <dbReference type="RuleBase" id="RU003945"/>
    </source>
</evidence>
<dbReference type="eggNOG" id="KOG1239">
    <property type="taxonomic scope" value="Eukaryota"/>
</dbReference>
<reference evidence="15" key="2">
    <citation type="submission" date="2020-12" db="UniProtKB">
        <authorList>
            <consortium name="WormBaseParasite"/>
        </authorList>
    </citation>
    <scope>IDENTIFICATION</scope>
</reference>
<keyword evidence="5" id="KW-0809">Transit peptide</keyword>
<evidence type="ECO:0000313" key="13">
    <source>
        <dbReference type="EMBL" id="CEF66161.1"/>
    </source>
</evidence>
<sequence>MLHFSKYGGKVLSNTLYRSITSHTILNNRSNIVTNMQCRGITTKDIFNSESLQNFKIPEAPQPPLPDSSIAELLEKGESILKNLDLFDWYKPTGYLRYGMEYIHMNFDMPWWGTIVTSTIVLRLLLVYVPILSQRYAARRSHYRTELKEFADQMNEAKMENDNRKMQIILLKQQKFFNEKNISPLTQLGISFSNGAIFLSQYFAIKEFTNVDYPGFDVGGTLWFNNLSLPDPYYILPLITSLTIHYTMKKGTETGTDVDQLTPFLSFALLYGLPFGVGIWSITCPSAIVLYWATSNTITLIYSILFRIEPIRKLLKIPKMIPPESKKTNPIQSISESYKNFRNLNSKEPSLKDIREKDFLIFKKAGKSINGKK</sequence>
<protein>
    <submittedName>
        <fullName evidence="13 15">Mitochondrial inner membrane protein OXA1L</fullName>
    </submittedName>
</protein>
<keyword evidence="3 9" id="KW-0812">Transmembrane</keyword>
<feature type="transmembrane region" description="Helical" evidence="11">
    <location>
        <begin position="288"/>
        <end position="306"/>
    </location>
</feature>
<dbReference type="RefSeq" id="XP_024505361.1">
    <property type="nucleotide sequence ID" value="XM_024651711.1"/>
</dbReference>
<dbReference type="GO" id="GO:0032979">
    <property type="term" value="P:protein insertion into mitochondrial inner membrane from matrix"/>
    <property type="evidence" value="ECO:0007669"/>
    <property type="project" value="TreeGrafter"/>
</dbReference>
<feature type="transmembrane region" description="Helical" evidence="11">
    <location>
        <begin position="111"/>
        <end position="131"/>
    </location>
</feature>
<keyword evidence="8 11" id="KW-0472">Membrane</keyword>
<dbReference type="AlphaFoldDB" id="A0A090L8S2"/>
<keyword evidence="14" id="KW-1185">Reference proteome</keyword>
<evidence type="ECO:0000256" key="11">
    <source>
        <dbReference type="SAM" id="Phobius"/>
    </source>
</evidence>
<evidence type="ECO:0000256" key="4">
    <source>
        <dbReference type="ARBA" id="ARBA00022792"/>
    </source>
</evidence>
<reference evidence="13 14" key="1">
    <citation type="submission" date="2014-09" db="EMBL/GenBank/DDBJ databases">
        <authorList>
            <person name="Martin A.A."/>
        </authorList>
    </citation>
    <scope>NUCLEOTIDE SEQUENCE</scope>
    <source>
        <strain evidence="14">ED321</strain>
        <strain evidence="13">ED321 Heterogonic</strain>
    </source>
</reference>
<evidence type="ECO:0000259" key="12">
    <source>
        <dbReference type="Pfam" id="PF02096"/>
    </source>
</evidence>
<dbReference type="CTD" id="36378525"/>
<evidence type="ECO:0000256" key="2">
    <source>
        <dbReference type="ARBA" id="ARBA00009877"/>
    </source>
</evidence>
<dbReference type="WormBase" id="SRAE_2000083100">
    <property type="protein sequence ID" value="SRP12159"/>
    <property type="gene ID" value="WBGene00261031"/>
</dbReference>
<evidence type="ECO:0000256" key="10">
    <source>
        <dbReference type="SAM" id="Coils"/>
    </source>
</evidence>
<keyword evidence="10" id="KW-0175">Coiled coil</keyword>
<dbReference type="CDD" id="cd20069">
    <property type="entry name" value="5TM_Oxa1-like"/>
    <property type="match status" value="1"/>
</dbReference>
<proteinExistence type="inferred from homology"/>
<feature type="coiled-coil region" evidence="10">
    <location>
        <begin position="140"/>
        <end position="167"/>
    </location>
</feature>
<dbReference type="GO" id="GO:0005743">
    <property type="term" value="C:mitochondrial inner membrane"/>
    <property type="evidence" value="ECO:0007669"/>
    <property type="project" value="UniProtKB-SubCell"/>
</dbReference>
<evidence type="ECO:0000256" key="3">
    <source>
        <dbReference type="ARBA" id="ARBA00022692"/>
    </source>
</evidence>
<keyword evidence="4" id="KW-0999">Mitochondrion inner membrane</keyword>
<dbReference type="PANTHER" id="PTHR12428">
    <property type="entry name" value="OXA1"/>
    <property type="match status" value="1"/>
</dbReference>
<evidence type="ECO:0000256" key="8">
    <source>
        <dbReference type="ARBA" id="ARBA00023136"/>
    </source>
</evidence>
<evidence type="ECO:0000313" key="15">
    <source>
        <dbReference type="WBParaSite" id="SRAE_2000083100.1"/>
    </source>
</evidence>
<dbReference type="Pfam" id="PF02096">
    <property type="entry name" value="60KD_IMP"/>
    <property type="match status" value="1"/>
</dbReference>
<accession>A0A090L8S2</accession>
<feature type="domain" description="Membrane insertase YidC/Oxa/ALB C-terminal" evidence="12">
    <location>
        <begin position="111"/>
        <end position="305"/>
    </location>
</feature>
<dbReference type="GO" id="GO:0032977">
    <property type="term" value="F:membrane insertase activity"/>
    <property type="evidence" value="ECO:0007669"/>
    <property type="project" value="InterPro"/>
</dbReference>
<dbReference type="GeneID" id="36378525"/>
<dbReference type="OrthoDB" id="2148490at2759"/>
<evidence type="ECO:0000313" key="14">
    <source>
        <dbReference type="Proteomes" id="UP000035682"/>
    </source>
</evidence>
<dbReference type="Proteomes" id="UP000035682">
    <property type="component" value="Unplaced"/>
</dbReference>
<dbReference type="EMBL" id="LN609529">
    <property type="protein sequence ID" value="CEF66161.1"/>
    <property type="molecule type" value="Genomic_DNA"/>
</dbReference>
<evidence type="ECO:0000256" key="7">
    <source>
        <dbReference type="ARBA" id="ARBA00023128"/>
    </source>
</evidence>
<dbReference type="InterPro" id="IPR001708">
    <property type="entry name" value="YidC/ALB3/OXA1/COX18"/>
</dbReference>
<dbReference type="WBParaSite" id="SRAE_2000083100.1">
    <property type="protein sequence ID" value="SRAE_2000083100.1"/>
    <property type="gene ID" value="WBGene00261031"/>
</dbReference>
<evidence type="ECO:0000313" key="16">
    <source>
        <dbReference type="WormBase" id="SRAE_2000083100"/>
    </source>
</evidence>
<evidence type="ECO:0000256" key="1">
    <source>
        <dbReference type="ARBA" id="ARBA00004448"/>
    </source>
</evidence>
<comment type="similarity">
    <text evidence="2 9">Belongs to the OXA1/ALB3/YidC family.</text>
</comment>